<proteinExistence type="predicted"/>
<evidence type="ECO:0000313" key="2">
    <source>
        <dbReference type="EMBL" id="GAL76342.1"/>
    </source>
</evidence>
<gene>
    <name evidence="2" type="ORF">JCM19275_751</name>
</gene>
<dbReference type="GeneID" id="90594868"/>
<protein>
    <submittedName>
        <fullName evidence="2">Uncharacterized protein</fullName>
    </submittedName>
</protein>
<dbReference type="AlphaFoldDB" id="A0A090X3N5"/>
<name>A0A090X3N5_NONUL</name>
<dbReference type="EMBL" id="BBNT01000010">
    <property type="protein sequence ID" value="GAL76342.1"/>
    <property type="molecule type" value="Genomic_DNA"/>
</dbReference>
<sequence>MKFKITLLLLLVTLVSNAQKLEEEVLDKLSNSICSHLKEEGDIDNLTSVEALKVFTESMFKAYATDPEYYKENGLDFTAGDEVLEAYGEQLGMHMVVNCPSSISLFLSMAGDEDFEEMGYTSESVPMTFTLTGKVVDFSNEQFYTISIKDETGRVRKFLWLEYVENDHLLEIAMKKKKKYTFTYVEKNMYDLRIQEYRNMLVLTKIEE</sequence>
<organism evidence="2 3">
    <name type="scientific">Nonlabens ulvanivorans</name>
    <name type="common">Persicivirga ulvanivorans</name>
    <dbReference type="NCBI Taxonomy" id="906888"/>
    <lineage>
        <taxon>Bacteria</taxon>
        <taxon>Pseudomonadati</taxon>
        <taxon>Bacteroidota</taxon>
        <taxon>Flavobacteriia</taxon>
        <taxon>Flavobacteriales</taxon>
        <taxon>Flavobacteriaceae</taxon>
        <taxon>Nonlabens</taxon>
    </lineage>
</organism>
<feature type="signal peptide" evidence="1">
    <location>
        <begin position="1"/>
        <end position="18"/>
    </location>
</feature>
<feature type="chain" id="PRO_5001866503" evidence="1">
    <location>
        <begin position="19"/>
        <end position="208"/>
    </location>
</feature>
<evidence type="ECO:0000256" key="1">
    <source>
        <dbReference type="SAM" id="SignalP"/>
    </source>
</evidence>
<reference evidence="2 3" key="1">
    <citation type="journal article" date="2014" name="Genome Announc.">
        <title>Draft Genome Sequences of Marine Flavobacterium Nonlabens Strains NR17, NR24, NR27, NR32, NR33, and Ara13.</title>
        <authorList>
            <person name="Nakanishi M."/>
            <person name="Meirelles P."/>
            <person name="Suzuki R."/>
            <person name="Takatani N."/>
            <person name="Mino S."/>
            <person name="Suda W."/>
            <person name="Oshima K."/>
            <person name="Hattori M."/>
            <person name="Ohkuma M."/>
            <person name="Hosokawa M."/>
            <person name="Miyashita K."/>
            <person name="Thompson F.L."/>
            <person name="Niwa A."/>
            <person name="Sawabe T."/>
            <person name="Sawabe T."/>
        </authorList>
    </citation>
    <scope>NUCLEOTIDE SEQUENCE [LARGE SCALE GENOMIC DNA]</scope>
    <source>
        <strain evidence="3">JCM19275</strain>
    </source>
</reference>
<accession>A0A090X3N5</accession>
<keyword evidence="1" id="KW-0732">Signal</keyword>
<dbReference type="Proteomes" id="UP000029647">
    <property type="component" value="Unassembled WGS sequence"/>
</dbReference>
<comment type="caution">
    <text evidence="2">The sequence shown here is derived from an EMBL/GenBank/DDBJ whole genome shotgun (WGS) entry which is preliminary data.</text>
</comment>
<dbReference type="RefSeq" id="WP_152565643.1">
    <property type="nucleotide sequence ID" value="NZ_CP136694.1"/>
</dbReference>
<evidence type="ECO:0000313" key="3">
    <source>
        <dbReference type="Proteomes" id="UP000029647"/>
    </source>
</evidence>